<dbReference type="GO" id="GO:0016226">
    <property type="term" value="P:iron-sulfur cluster assembly"/>
    <property type="evidence" value="ECO:0007669"/>
    <property type="project" value="InterPro"/>
</dbReference>
<sequence length="88" mass="10505">MVSNISKTQILSIYKSLLRESEKFSNYNFRSYAIRRVRDAFKEHKSLTDKNLINKEYQFAKDNIAIIKRQVVIGEMYKTEKLVIENQQ</sequence>
<dbReference type="InterPro" id="IPR008011">
    <property type="entry name" value="Complex1_LYR_dom"/>
</dbReference>
<organism evidence="3 4">
    <name type="scientific">Parnassius mnemosyne</name>
    <name type="common">clouded apollo</name>
    <dbReference type="NCBI Taxonomy" id="213953"/>
    <lineage>
        <taxon>Eukaryota</taxon>
        <taxon>Metazoa</taxon>
        <taxon>Ecdysozoa</taxon>
        <taxon>Arthropoda</taxon>
        <taxon>Hexapoda</taxon>
        <taxon>Insecta</taxon>
        <taxon>Pterygota</taxon>
        <taxon>Neoptera</taxon>
        <taxon>Endopterygota</taxon>
        <taxon>Lepidoptera</taxon>
        <taxon>Glossata</taxon>
        <taxon>Ditrysia</taxon>
        <taxon>Papilionoidea</taxon>
        <taxon>Papilionidae</taxon>
        <taxon>Parnassiinae</taxon>
        <taxon>Parnassini</taxon>
        <taxon>Parnassius</taxon>
        <taxon>Driopa</taxon>
    </lineage>
</organism>
<gene>
    <name evidence="3" type="ORF">PARMNEM_LOCUS12947</name>
</gene>
<protein>
    <recommendedName>
        <fullName evidence="2">Complex 1 LYR protein domain-containing protein</fullName>
    </recommendedName>
</protein>
<name>A0AAV1LC78_9NEOP</name>
<proteinExistence type="inferred from homology"/>
<dbReference type="AlphaFoldDB" id="A0AAV1LC78"/>
<comment type="caution">
    <text evidence="3">The sequence shown here is derived from an EMBL/GenBank/DDBJ whole genome shotgun (WGS) entry which is preliminary data.</text>
</comment>
<dbReference type="EMBL" id="CAVLGL010000088">
    <property type="protein sequence ID" value="CAK1593111.1"/>
    <property type="molecule type" value="Genomic_DNA"/>
</dbReference>
<dbReference type="InterPro" id="IPR045297">
    <property type="entry name" value="Complex1_LYR_LYRM4"/>
</dbReference>
<evidence type="ECO:0000313" key="3">
    <source>
        <dbReference type="EMBL" id="CAK1593111.1"/>
    </source>
</evidence>
<evidence type="ECO:0000313" key="4">
    <source>
        <dbReference type="Proteomes" id="UP001314205"/>
    </source>
</evidence>
<dbReference type="Proteomes" id="UP001314205">
    <property type="component" value="Unassembled WGS sequence"/>
</dbReference>
<dbReference type="GO" id="GO:1990221">
    <property type="term" value="C:L-cysteine desulfurase complex"/>
    <property type="evidence" value="ECO:0007669"/>
    <property type="project" value="TreeGrafter"/>
</dbReference>
<feature type="domain" description="Complex 1 LYR protein" evidence="2">
    <location>
        <begin position="9"/>
        <end position="63"/>
    </location>
</feature>
<dbReference type="PANTHER" id="PTHR13166:SF7">
    <property type="entry name" value="LYR MOTIF-CONTAINING PROTEIN 4"/>
    <property type="match status" value="1"/>
</dbReference>
<evidence type="ECO:0000259" key="2">
    <source>
        <dbReference type="Pfam" id="PF05347"/>
    </source>
</evidence>
<comment type="similarity">
    <text evidence="1">Belongs to the complex I LYR family.</text>
</comment>
<dbReference type="CDD" id="cd20264">
    <property type="entry name" value="Complex1_LYR_LYRM4"/>
    <property type="match status" value="1"/>
</dbReference>
<dbReference type="GO" id="GO:0005739">
    <property type="term" value="C:mitochondrion"/>
    <property type="evidence" value="ECO:0007669"/>
    <property type="project" value="TreeGrafter"/>
</dbReference>
<reference evidence="3 4" key="1">
    <citation type="submission" date="2023-11" db="EMBL/GenBank/DDBJ databases">
        <authorList>
            <person name="Hedman E."/>
            <person name="Englund M."/>
            <person name="Stromberg M."/>
            <person name="Nyberg Akerstrom W."/>
            <person name="Nylinder S."/>
            <person name="Jareborg N."/>
            <person name="Kallberg Y."/>
            <person name="Kronander E."/>
        </authorList>
    </citation>
    <scope>NUCLEOTIDE SEQUENCE [LARGE SCALE GENOMIC DNA]</scope>
</reference>
<dbReference type="Pfam" id="PF05347">
    <property type="entry name" value="Complex1_LYR"/>
    <property type="match status" value="1"/>
</dbReference>
<dbReference type="PANTHER" id="PTHR13166">
    <property type="entry name" value="PROTEIN C6ORF149"/>
    <property type="match status" value="1"/>
</dbReference>
<dbReference type="InterPro" id="IPR051522">
    <property type="entry name" value="ISC_assembly_LYR"/>
</dbReference>
<keyword evidence="4" id="KW-1185">Reference proteome</keyword>
<accession>A0AAV1LC78</accession>
<evidence type="ECO:0000256" key="1">
    <source>
        <dbReference type="ARBA" id="ARBA00009508"/>
    </source>
</evidence>